<organism evidence="2 3">
    <name type="scientific">Clavelina lepadiformis</name>
    <name type="common">Light-bulb sea squirt</name>
    <name type="synonym">Ascidia lepadiformis</name>
    <dbReference type="NCBI Taxonomy" id="159417"/>
    <lineage>
        <taxon>Eukaryota</taxon>
        <taxon>Metazoa</taxon>
        <taxon>Chordata</taxon>
        <taxon>Tunicata</taxon>
        <taxon>Ascidiacea</taxon>
        <taxon>Aplousobranchia</taxon>
        <taxon>Clavelinidae</taxon>
        <taxon>Clavelina</taxon>
    </lineage>
</organism>
<feature type="region of interest" description="Disordered" evidence="1">
    <location>
        <begin position="1"/>
        <end position="47"/>
    </location>
</feature>
<name>A0ABP0FXS0_CLALP</name>
<dbReference type="Proteomes" id="UP001642483">
    <property type="component" value="Unassembled WGS sequence"/>
</dbReference>
<dbReference type="PANTHER" id="PTHR35665">
    <property type="entry name" value="PROTEIN LKAAEAR1"/>
    <property type="match status" value="1"/>
</dbReference>
<dbReference type="Pfam" id="PF15478">
    <property type="entry name" value="LKAAEAR"/>
    <property type="match status" value="1"/>
</dbReference>
<sequence>MGGTEGDPNKGGKTKNRKKKSPAELKKMAPQERARYMAYEEPTKEQQEIRDIAQKRVKDARLQVKLQRPHRSSEEELEKQKHSKLIGQLKAAEARNRIRVMRLQYQAMRAHEIKHLIACQPTSLKALRFEALVPPYIDNSNPGDQLDKLERARVELILEDEMGITINRKLD</sequence>
<reference evidence="2 3" key="1">
    <citation type="submission" date="2024-02" db="EMBL/GenBank/DDBJ databases">
        <authorList>
            <person name="Daric V."/>
            <person name="Darras S."/>
        </authorList>
    </citation>
    <scope>NUCLEOTIDE SEQUENCE [LARGE SCALE GENOMIC DNA]</scope>
</reference>
<dbReference type="InterPro" id="IPR029152">
    <property type="entry name" value="LKAAEAR1"/>
</dbReference>
<dbReference type="PANTHER" id="PTHR35665:SF1">
    <property type="entry name" value="PROTEIN LKAAEAR1"/>
    <property type="match status" value="1"/>
</dbReference>
<accession>A0ABP0FXS0</accession>
<proteinExistence type="predicted"/>
<comment type="caution">
    <text evidence="2">The sequence shown here is derived from an EMBL/GenBank/DDBJ whole genome shotgun (WGS) entry which is preliminary data.</text>
</comment>
<evidence type="ECO:0000256" key="1">
    <source>
        <dbReference type="SAM" id="MobiDB-lite"/>
    </source>
</evidence>
<keyword evidence="3" id="KW-1185">Reference proteome</keyword>
<evidence type="ECO:0000313" key="3">
    <source>
        <dbReference type="Proteomes" id="UP001642483"/>
    </source>
</evidence>
<dbReference type="EMBL" id="CAWYQH010000097">
    <property type="protein sequence ID" value="CAK8683344.1"/>
    <property type="molecule type" value="Genomic_DNA"/>
</dbReference>
<feature type="compositionally biased region" description="Basic and acidic residues" evidence="1">
    <location>
        <begin position="21"/>
        <end position="35"/>
    </location>
</feature>
<gene>
    <name evidence="2" type="ORF">CVLEPA_LOCUS14426</name>
</gene>
<evidence type="ECO:0000313" key="2">
    <source>
        <dbReference type="EMBL" id="CAK8683344.1"/>
    </source>
</evidence>
<protein>
    <submittedName>
        <fullName evidence="2">Uncharacterized protein</fullName>
    </submittedName>
</protein>